<dbReference type="PANTHER" id="PTHR16196:SF0">
    <property type="entry name" value="PRE-MRNA-SPLICING FACTOR CWC25 HOMOLOG"/>
    <property type="match status" value="1"/>
</dbReference>
<accession>A0A7J7K1Y4</accession>
<dbReference type="InterPro" id="IPR051376">
    <property type="entry name" value="CWC25_splicing_factor"/>
</dbReference>
<comment type="similarity">
    <text evidence="2">Belongs to the CWC25 family.</text>
</comment>
<evidence type="ECO:0000313" key="8">
    <source>
        <dbReference type="EMBL" id="KAF6031964.1"/>
    </source>
</evidence>
<dbReference type="Pfam" id="PF12542">
    <property type="entry name" value="CWC25"/>
    <property type="match status" value="1"/>
</dbReference>
<evidence type="ECO:0000256" key="7">
    <source>
        <dbReference type="ARBA" id="ARBA00023242"/>
    </source>
</evidence>
<dbReference type="OrthoDB" id="21123at2759"/>
<keyword evidence="5" id="KW-0175">Coiled coil</keyword>
<gene>
    <name evidence="8" type="ORF">EB796_009729</name>
</gene>
<dbReference type="AlphaFoldDB" id="A0A7J7K1Y4"/>
<sequence length="191" mass="22407">MDVNRDEERKIAEIFKERKSTQNSDNRSEKVDFLYKDKVDSEEYLLGKRVDTHFERQNIPQGSQSNVGAKFDEDPFLHNERLNTQIKQREDPLSAMRKKEEDARRALLNNPLKMKLLEKELKERRKKRRSKDGDELLARLMAIKGGKVNAKPVKAKRKLPDDDQSLLYRCVWSYISFICLYMDGANATSQV</sequence>
<comment type="caution">
    <text evidence="8">The sequence shown here is derived from an EMBL/GenBank/DDBJ whole genome shotgun (WGS) entry which is preliminary data.</text>
</comment>
<reference evidence="8" key="1">
    <citation type="submission" date="2020-06" db="EMBL/GenBank/DDBJ databases">
        <title>Draft genome of Bugula neritina, a colonial animal packing powerful symbionts and potential medicines.</title>
        <authorList>
            <person name="Rayko M."/>
        </authorList>
    </citation>
    <scope>NUCLEOTIDE SEQUENCE [LARGE SCALE GENOMIC DNA]</scope>
    <source>
        <strain evidence="8">Kwan_BN1</strain>
    </source>
</reference>
<keyword evidence="7" id="KW-0539">Nucleus</keyword>
<evidence type="ECO:0000256" key="6">
    <source>
        <dbReference type="ARBA" id="ARBA00023187"/>
    </source>
</evidence>
<keyword evidence="3" id="KW-0507">mRNA processing</keyword>
<organism evidence="8 9">
    <name type="scientific">Bugula neritina</name>
    <name type="common">Brown bryozoan</name>
    <name type="synonym">Sertularia neritina</name>
    <dbReference type="NCBI Taxonomy" id="10212"/>
    <lineage>
        <taxon>Eukaryota</taxon>
        <taxon>Metazoa</taxon>
        <taxon>Spiralia</taxon>
        <taxon>Lophotrochozoa</taxon>
        <taxon>Bryozoa</taxon>
        <taxon>Gymnolaemata</taxon>
        <taxon>Cheilostomatida</taxon>
        <taxon>Flustrina</taxon>
        <taxon>Buguloidea</taxon>
        <taxon>Bugulidae</taxon>
        <taxon>Bugula</taxon>
    </lineage>
</organism>
<dbReference type="GO" id="GO:0005684">
    <property type="term" value="C:U2-type spliceosomal complex"/>
    <property type="evidence" value="ECO:0007669"/>
    <property type="project" value="TreeGrafter"/>
</dbReference>
<dbReference type="GO" id="GO:0000398">
    <property type="term" value="P:mRNA splicing, via spliceosome"/>
    <property type="evidence" value="ECO:0007669"/>
    <property type="project" value="TreeGrafter"/>
</dbReference>
<comment type="subcellular location">
    <subcellularLocation>
        <location evidence="1">Nucleus</location>
    </subcellularLocation>
</comment>
<evidence type="ECO:0000313" key="9">
    <source>
        <dbReference type="Proteomes" id="UP000593567"/>
    </source>
</evidence>
<proteinExistence type="inferred from homology"/>
<protein>
    <submittedName>
        <fullName evidence="8">CWC25</fullName>
    </submittedName>
</protein>
<evidence type="ECO:0000256" key="1">
    <source>
        <dbReference type="ARBA" id="ARBA00004123"/>
    </source>
</evidence>
<name>A0A7J7K1Y4_BUGNE</name>
<dbReference type="EMBL" id="VXIV02001550">
    <property type="protein sequence ID" value="KAF6031964.1"/>
    <property type="molecule type" value="Genomic_DNA"/>
</dbReference>
<keyword evidence="9" id="KW-1185">Reference proteome</keyword>
<dbReference type="PANTHER" id="PTHR16196">
    <property type="entry name" value="CELL CYCLE CONTROL PROTEIN CWF25"/>
    <property type="match status" value="1"/>
</dbReference>
<evidence type="ECO:0000256" key="2">
    <source>
        <dbReference type="ARBA" id="ARBA00006695"/>
    </source>
</evidence>
<evidence type="ECO:0000256" key="5">
    <source>
        <dbReference type="ARBA" id="ARBA00023054"/>
    </source>
</evidence>
<keyword evidence="6" id="KW-0508">mRNA splicing</keyword>
<evidence type="ECO:0000256" key="3">
    <source>
        <dbReference type="ARBA" id="ARBA00022664"/>
    </source>
</evidence>
<evidence type="ECO:0000256" key="4">
    <source>
        <dbReference type="ARBA" id="ARBA00022728"/>
    </source>
</evidence>
<keyword evidence="4" id="KW-0747">Spliceosome</keyword>
<dbReference type="Proteomes" id="UP000593567">
    <property type="component" value="Unassembled WGS sequence"/>
</dbReference>
<dbReference type="InterPro" id="IPR022209">
    <property type="entry name" value="CWC25"/>
</dbReference>